<gene>
    <name evidence="5" type="ORF">CYMTET_47359</name>
</gene>
<feature type="region of interest" description="Disordered" evidence="3">
    <location>
        <begin position="1"/>
        <end position="20"/>
    </location>
</feature>
<comment type="caution">
    <text evidence="5">The sequence shown here is derived from an EMBL/GenBank/DDBJ whole genome shotgun (WGS) entry which is preliminary data.</text>
</comment>
<keyword evidence="1" id="KW-0802">TPR repeat</keyword>
<dbReference type="PANTHER" id="PTHR35482:SF1">
    <property type="entry name" value="CYTOCHROME C OXIDASE SUBUNIT"/>
    <property type="match status" value="1"/>
</dbReference>
<evidence type="ECO:0000313" key="5">
    <source>
        <dbReference type="EMBL" id="KAK3242972.1"/>
    </source>
</evidence>
<evidence type="ECO:0000256" key="1">
    <source>
        <dbReference type="PROSITE-ProRule" id="PRU00339"/>
    </source>
</evidence>
<dbReference type="PROSITE" id="PS50005">
    <property type="entry name" value="TPR"/>
    <property type="match status" value="1"/>
</dbReference>
<sequence>MAAALAYKREKAEAAAQKPMADVPVDISQISQKSGSSAKKQAADERMAAALKYAAENTKRKREENKGKRQEMIAYEEEAKRKNQEVEFISKDKDYKPTVTTWGMFPRPKNISKAYGGGRTIEPGAELETKEQRDERTARLRESLKSYKNTLGIDLDPEVQAKADAAWEQGQKFMDLGSLKKAIACFDQVVEIMPVRSTLAGEAMLQRAICLDSQGNSEAAKVEYKKLLQHPKAEVRKAADRMLYGFEAMKTLKSDTIDFQTQKNAYNEYLESFVDTWNSGYTGLSTFKDTPPAQLTATQIGLVIAMLATPLGILMALVWSK</sequence>
<keyword evidence="2" id="KW-0175">Coiled coil</keyword>
<dbReference type="SUPFAM" id="SSF48452">
    <property type="entry name" value="TPR-like"/>
    <property type="match status" value="1"/>
</dbReference>
<dbReference type="PANTHER" id="PTHR35482">
    <property type="entry name" value="CYTOCHROME C OXIDASE SUBUNIT"/>
    <property type="match status" value="1"/>
</dbReference>
<feature type="repeat" description="TPR" evidence="1">
    <location>
        <begin position="163"/>
        <end position="196"/>
    </location>
</feature>
<dbReference type="InterPro" id="IPR011990">
    <property type="entry name" value="TPR-like_helical_dom_sf"/>
</dbReference>
<feature type="region of interest" description="Disordered" evidence="3">
    <location>
        <begin position="113"/>
        <end position="134"/>
    </location>
</feature>
<evidence type="ECO:0000256" key="2">
    <source>
        <dbReference type="SAM" id="Coils"/>
    </source>
</evidence>
<keyword evidence="4" id="KW-0812">Transmembrane</keyword>
<proteinExistence type="predicted"/>
<dbReference type="Proteomes" id="UP001190700">
    <property type="component" value="Unassembled WGS sequence"/>
</dbReference>
<dbReference type="AlphaFoldDB" id="A0AAE0BUE9"/>
<dbReference type="Gene3D" id="1.25.40.10">
    <property type="entry name" value="Tetratricopeptide repeat domain"/>
    <property type="match status" value="1"/>
</dbReference>
<accession>A0AAE0BUE9</accession>
<dbReference type="EMBL" id="LGRX02033098">
    <property type="protein sequence ID" value="KAK3242972.1"/>
    <property type="molecule type" value="Genomic_DNA"/>
</dbReference>
<feature type="coiled-coil region" evidence="2">
    <location>
        <begin position="58"/>
        <end position="92"/>
    </location>
</feature>
<keyword evidence="4" id="KW-1133">Transmembrane helix</keyword>
<evidence type="ECO:0000313" key="6">
    <source>
        <dbReference type="Proteomes" id="UP001190700"/>
    </source>
</evidence>
<evidence type="ECO:0000256" key="3">
    <source>
        <dbReference type="SAM" id="MobiDB-lite"/>
    </source>
</evidence>
<evidence type="ECO:0000256" key="4">
    <source>
        <dbReference type="SAM" id="Phobius"/>
    </source>
</evidence>
<dbReference type="InterPro" id="IPR019734">
    <property type="entry name" value="TPR_rpt"/>
</dbReference>
<name>A0AAE0BUE9_9CHLO</name>
<organism evidence="5 6">
    <name type="scientific">Cymbomonas tetramitiformis</name>
    <dbReference type="NCBI Taxonomy" id="36881"/>
    <lineage>
        <taxon>Eukaryota</taxon>
        <taxon>Viridiplantae</taxon>
        <taxon>Chlorophyta</taxon>
        <taxon>Pyramimonadophyceae</taxon>
        <taxon>Pyramimonadales</taxon>
        <taxon>Pyramimonadaceae</taxon>
        <taxon>Cymbomonas</taxon>
    </lineage>
</organism>
<keyword evidence="6" id="KW-1185">Reference proteome</keyword>
<reference evidence="5 6" key="1">
    <citation type="journal article" date="2015" name="Genome Biol. Evol.">
        <title>Comparative Genomics of a Bacterivorous Green Alga Reveals Evolutionary Causalities and Consequences of Phago-Mixotrophic Mode of Nutrition.</title>
        <authorList>
            <person name="Burns J.A."/>
            <person name="Paasch A."/>
            <person name="Narechania A."/>
            <person name="Kim E."/>
        </authorList>
    </citation>
    <scope>NUCLEOTIDE SEQUENCE [LARGE SCALE GENOMIC DNA]</scope>
    <source>
        <strain evidence="5 6">PLY_AMNH</strain>
    </source>
</reference>
<protein>
    <submittedName>
        <fullName evidence="5">Uncharacterized protein</fullName>
    </submittedName>
</protein>
<feature type="transmembrane region" description="Helical" evidence="4">
    <location>
        <begin position="300"/>
        <end position="319"/>
    </location>
</feature>
<keyword evidence="4" id="KW-0472">Membrane</keyword>